<dbReference type="EMBL" id="JAGQNX010000064">
    <property type="protein sequence ID" value="MCA9308309.1"/>
    <property type="molecule type" value="Genomic_DNA"/>
</dbReference>
<dbReference type="AlphaFoldDB" id="A0A955EB93"/>
<evidence type="ECO:0000313" key="2">
    <source>
        <dbReference type="Proteomes" id="UP000740557"/>
    </source>
</evidence>
<sequence length="257" mass="29533">MSEQELTNGLITTQEQLPHTIQQEVQELVTKNVGVYIKGTQHTNRKEGSQMQSSAIKKMTNYMLNTPAHAIAVLQEIEEQLGDEYTYDQMFEDIYDALPIRLAERNRNLTERELGQLVEQGYLGNFVAEALLAHYILLADTPDLYVNTIYTSLEHAVQTENIDFIVYAFRYLINDIEPLKNQTTPMIHYLKALYKYEDTTNNREITPTCQKCIDLNTVMGLFANHKRLKEACQLYNEQLTTIPIEDYGEGGINLAWG</sequence>
<feature type="non-terminal residue" evidence="1">
    <location>
        <position position="257"/>
    </location>
</feature>
<dbReference type="Proteomes" id="UP000740557">
    <property type="component" value="Unassembled WGS sequence"/>
</dbReference>
<accession>A0A955EB93</accession>
<reference evidence="1" key="2">
    <citation type="journal article" date="2021" name="Microbiome">
        <title>Successional dynamics and alternative stable states in a saline activated sludge microbial community over 9 years.</title>
        <authorList>
            <person name="Wang Y."/>
            <person name="Ye J."/>
            <person name="Ju F."/>
            <person name="Liu L."/>
            <person name="Boyd J.A."/>
            <person name="Deng Y."/>
            <person name="Parks D.H."/>
            <person name="Jiang X."/>
            <person name="Yin X."/>
            <person name="Woodcroft B.J."/>
            <person name="Tyson G.W."/>
            <person name="Hugenholtz P."/>
            <person name="Polz M.F."/>
            <person name="Zhang T."/>
        </authorList>
    </citation>
    <scope>NUCLEOTIDE SEQUENCE</scope>
    <source>
        <strain evidence="1">HKST-UBA79</strain>
    </source>
</reference>
<name>A0A955EB93_UNCKA</name>
<comment type="caution">
    <text evidence="1">The sequence shown here is derived from an EMBL/GenBank/DDBJ whole genome shotgun (WGS) entry which is preliminary data.</text>
</comment>
<gene>
    <name evidence="1" type="ORF">KC980_02240</name>
</gene>
<reference evidence="1" key="1">
    <citation type="submission" date="2020-04" db="EMBL/GenBank/DDBJ databases">
        <authorList>
            <person name="Zhang T."/>
        </authorList>
    </citation>
    <scope>NUCLEOTIDE SEQUENCE</scope>
    <source>
        <strain evidence="1">HKST-UBA79</strain>
    </source>
</reference>
<proteinExistence type="predicted"/>
<organism evidence="1 2">
    <name type="scientific">candidate division WWE3 bacterium</name>
    <dbReference type="NCBI Taxonomy" id="2053526"/>
    <lineage>
        <taxon>Bacteria</taxon>
        <taxon>Katanobacteria</taxon>
    </lineage>
</organism>
<evidence type="ECO:0000313" key="1">
    <source>
        <dbReference type="EMBL" id="MCA9308309.1"/>
    </source>
</evidence>
<protein>
    <submittedName>
        <fullName evidence="1">Uncharacterized protein</fullName>
    </submittedName>
</protein>